<comment type="caution">
    <text evidence="1">The sequence shown here is derived from an EMBL/GenBank/DDBJ whole genome shotgun (WGS) entry which is preliminary data.</text>
</comment>
<sequence length="190" mass="21602">MSKSEHPNNRPLRYPKARLSPAKEDRLLIKIARAEVEAGDIAPVLQQLEFMTETRELAERWEGRVAMVFAGWDDDPREVVEIPEVRRYFASLTEAWPYWLHFIEKVGDSLPLVLGLLCLGHREAIAPGLIGWAFDDLEEVRKQLLLLFLRQNALYERLGLSESMNQRITEEVAQLLESVFSGAPPPAAPG</sequence>
<protein>
    <submittedName>
        <fullName evidence="1">Uncharacterized protein</fullName>
    </submittedName>
</protein>
<dbReference type="RefSeq" id="WP_200247185.1">
    <property type="nucleotide sequence ID" value="NZ_NRRY01000037.1"/>
</dbReference>
<accession>A0A9X0WB06</accession>
<evidence type="ECO:0000313" key="2">
    <source>
        <dbReference type="Proteomes" id="UP001138768"/>
    </source>
</evidence>
<dbReference type="EMBL" id="NRRY01000037">
    <property type="protein sequence ID" value="MBK1620352.1"/>
    <property type="molecule type" value="Genomic_DNA"/>
</dbReference>
<organism evidence="1 2">
    <name type="scientific">Lamprobacter modestohalophilus</name>
    <dbReference type="NCBI Taxonomy" id="1064514"/>
    <lineage>
        <taxon>Bacteria</taxon>
        <taxon>Pseudomonadati</taxon>
        <taxon>Pseudomonadota</taxon>
        <taxon>Gammaproteobacteria</taxon>
        <taxon>Chromatiales</taxon>
        <taxon>Chromatiaceae</taxon>
        <taxon>Lamprobacter</taxon>
    </lineage>
</organism>
<evidence type="ECO:0000313" key="1">
    <source>
        <dbReference type="EMBL" id="MBK1620352.1"/>
    </source>
</evidence>
<proteinExistence type="predicted"/>
<gene>
    <name evidence="1" type="ORF">CKO42_18290</name>
</gene>
<dbReference type="AlphaFoldDB" id="A0A9X0WB06"/>
<name>A0A9X0WB06_9GAMM</name>
<keyword evidence="2" id="KW-1185">Reference proteome</keyword>
<reference evidence="1 2" key="1">
    <citation type="journal article" date="2020" name="Microorganisms">
        <title>Osmotic Adaptation and Compatible Solute Biosynthesis of Phototrophic Bacteria as Revealed from Genome Analyses.</title>
        <authorList>
            <person name="Imhoff J.F."/>
            <person name="Rahn T."/>
            <person name="Kunzel S."/>
            <person name="Keller A."/>
            <person name="Neulinger S.C."/>
        </authorList>
    </citation>
    <scope>NUCLEOTIDE SEQUENCE [LARGE SCALE GENOMIC DNA]</scope>
    <source>
        <strain evidence="1 2">DSM 25653</strain>
    </source>
</reference>
<dbReference type="Proteomes" id="UP001138768">
    <property type="component" value="Unassembled WGS sequence"/>
</dbReference>